<comment type="subcellular location">
    <subcellularLocation>
        <location evidence="1">Nucleus</location>
        <location evidence="1">Nucleolus</location>
    </subcellularLocation>
</comment>
<evidence type="ECO:0000313" key="6">
    <source>
        <dbReference type="Proteomes" id="UP000215902"/>
    </source>
</evidence>
<dbReference type="GO" id="GO:0003723">
    <property type="term" value="F:RNA binding"/>
    <property type="evidence" value="ECO:0007669"/>
    <property type="project" value="TreeGrafter"/>
</dbReference>
<comment type="caution">
    <text evidence="5">The sequence shown here is derived from an EMBL/GenBank/DDBJ whole genome shotgun (WGS) entry which is preliminary data.</text>
</comment>
<proteinExistence type="predicted"/>
<dbReference type="GO" id="GO:0006396">
    <property type="term" value="P:RNA processing"/>
    <property type="evidence" value="ECO:0007669"/>
    <property type="project" value="TreeGrafter"/>
</dbReference>
<feature type="region of interest" description="Disordered" evidence="3">
    <location>
        <begin position="224"/>
        <end position="245"/>
    </location>
</feature>
<feature type="non-terminal residue" evidence="5">
    <location>
        <position position="1"/>
    </location>
</feature>
<evidence type="ECO:0000259" key="4">
    <source>
        <dbReference type="Pfam" id="PF08698"/>
    </source>
</evidence>
<organism evidence="5 6">
    <name type="scientific">Macrostomum lignano</name>
    <dbReference type="NCBI Taxonomy" id="282301"/>
    <lineage>
        <taxon>Eukaryota</taxon>
        <taxon>Metazoa</taxon>
        <taxon>Spiralia</taxon>
        <taxon>Lophotrochozoa</taxon>
        <taxon>Platyhelminthes</taxon>
        <taxon>Rhabditophora</taxon>
        <taxon>Macrostomorpha</taxon>
        <taxon>Macrostomida</taxon>
        <taxon>Macrostomidae</taxon>
        <taxon>Macrostomum</taxon>
    </lineage>
</organism>
<dbReference type="GO" id="GO:0005730">
    <property type="term" value="C:nucleolus"/>
    <property type="evidence" value="ECO:0007669"/>
    <property type="project" value="UniProtKB-SubCell"/>
</dbReference>
<dbReference type="Pfam" id="PF08698">
    <property type="entry name" value="Fcf2"/>
    <property type="match status" value="1"/>
</dbReference>
<keyword evidence="6" id="KW-1185">Reference proteome</keyword>
<accession>A0A267EBY6</accession>
<dbReference type="InterPro" id="IPR014810">
    <property type="entry name" value="Fcf2_C"/>
</dbReference>
<protein>
    <recommendedName>
        <fullName evidence="4">Fcf2 pre-rRNA processing C-terminal domain-containing protein</fullName>
    </recommendedName>
</protein>
<reference evidence="5 6" key="1">
    <citation type="submission" date="2017-06" db="EMBL/GenBank/DDBJ databases">
        <title>A platform for efficient transgenesis in Macrostomum lignano, a flatworm model organism for stem cell research.</title>
        <authorList>
            <person name="Berezikov E."/>
        </authorList>
    </citation>
    <scope>NUCLEOTIDE SEQUENCE [LARGE SCALE GENOMIC DNA]</scope>
    <source>
        <strain evidence="5">DV1</strain>
        <tissue evidence="5">Whole organism</tissue>
    </source>
</reference>
<name>A0A267EBY6_9PLAT</name>
<dbReference type="AlphaFoldDB" id="A0A267EBY6"/>
<feature type="region of interest" description="Disordered" evidence="3">
    <location>
        <begin position="69"/>
        <end position="92"/>
    </location>
</feature>
<dbReference type="Proteomes" id="UP000215902">
    <property type="component" value="Unassembled WGS sequence"/>
</dbReference>
<evidence type="ECO:0000256" key="3">
    <source>
        <dbReference type="SAM" id="MobiDB-lite"/>
    </source>
</evidence>
<keyword evidence="2" id="KW-0539">Nucleus</keyword>
<dbReference type="STRING" id="282301.A0A267EBY6"/>
<dbReference type="PANTHER" id="PTHR21686:SF12">
    <property type="entry name" value="DEOXYNUCLEOTIDYLTRANSFERASE TERMINAL-INTERACTING PROTEIN 2"/>
    <property type="match status" value="1"/>
</dbReference>
<dbReference type="InterPro" id="IPR039883">
    <property type="entry name" value="Fcf2/DNTTIP2"/>
</dbReference>
<gene>
    <name evidence="5" type="ORF">BOX15_Mlig028118g1</name>
</gene>
<dbReference type="EMBL" id="NIVC01002379">
    <property type="protein sequence ID" value="PAA58404.1"/>
    <property type="molecule type" value="Genomic_DNA"/>
</dbReference>
<dbReference type="OrthoDB" id="427886at2759"/>
<evidence type="ECO:0000313" key="5">
    <source>
        <dbReference type="EMBL" id="PAA58404.1"/>
    </source>
</evidence>
<feature type="domain" description="Fcf2 pre-rRNA processing C-terminal" evidence="4">
    <location>
        <begin position="117"/>
        <end position="205"/>
    </location>
</feature>
<evidence type="ECO:0000256" key="1">
    <source>
        <dbReference type="ARBA" id="ARBA00004604"/>
    </source>
</evidence>
<evidence type="ECO:0000256" key="2">
    <source>
        <dbReference type="ARBA" id="ARBA00023242"/>
    </source>
</evidence>
<sequence>SSRILLLKFRMSASASSGFSMSSSWRSLADTVLAGWPIDYDLLEPDVPAISEADIAKRMCGLPFKPVDDVTRPTPAETVRTLSRPDPESGRLMQLPAIPSAESARSMKRQRRAERLRTAGKNWFGLPRQETDEAQTQALEVLQMRRALDTKTFYKRNDRDKPARYYQVGTFEDRPEDYYSSRTTRKQRRADVVDELLASEDFMKKLRVRYRKIHQARIAESLRKANKLKRLTKKQKSRTTKAKGN</sequence>
<dbReference type="PANTHER" id="PTHR21686">
    <property type="entry name" value="DEOXYNUCLEOTIDYLTRANSFERASE TERMINAL-INTERACTING PROTEIN 2"/>
    <property type="match status" value="1"/>
</dbReference>